<feature type="region of interest" description="Disordered" evidence="1">
    <location>
        <begin position="201"/>
        <end position="238"/>
    </location>
</feature>
<dbReference type="EMBL" id="CAADFJ010000038">
    <property type="protein sequence ID" value="VFK00007.1"/>
    <property type="molecule type" value="Genomic_DNA"/>
</dbReference>
<accession>A0A450UKU7</accession>
<dbReference type="Gene3D" id="3.90.20.10">
    <property type="match status" value="1"/>
</dbReference>
<sequence>MATASTMLELGTAAPDFSLPDTNGKRVSRGDFQDYAGFLVVFLCNHCPYVHHIRQALVAFAGEYQPRGLAMVAINANDPLDYPEDSPDKMVEEAANFGYTFPYLFDETQEVAKAYRAACTPDFFLFDKGRKLIYRGQFDDSRPKNRRPVTGRDLRAAAEALLSGQAMDPDQKASVGCNIKWRAGNEPDYFRSIRLKPNVGGSLGLETGAPRKGRKGRRTGGAVPGEATPAARARADAMPLDSKQLEKLSESVCAHMDDWLTGKDLTGSPAAHDIALQKQITHLEEELQHQQASIKQGFDLMEKRLGAMDKRLEAADKRSETLDKRLDGLTQRMDRFLTRSMAVTVAVGFIVILILRACSA</sequence>
<evidence type="ECO:0000313" key="4">
    <source>
        <dbReference type="EMBL" id="VFJ92201.1"/>
    </source>
</evidence>
<dbReference type="InterPro" id="IPR000866">
    <property type="entry name" value="AhpC/TSA"/>
</dbReference>
<organism evidence="5">
    <name type="scientific">Candidatus Kentrum eta</name>
    <dbReference type="NCBI Taxonomy" id="2126337"/>
    <lineage>
        <taxon>Bacteria</taxon>
        <taxon>Pseudomonadati</taxon>
        <taxon>Pseudomonadota</taxon>
        <taxon>Gammaproteobacteria</taxon>
        <taxon>Candidatus Kentrum</taxon>
    </lineage>
</organism>
<dbReference type="AlphaFoldDB" id="A0A450UKU7"/>
<dbReference type="CDD" id="cd02969">
    <property type="entry name" value="PRX_like1"/>
    <property type="match status" value="1"/>
</dbReference>
<dbReference type="PANTHER" id="PTHR43640">
    <property type="entry name" value="OS07G0260300 PROTEIN"/>
    <property type="match status" value="1"/>
</dbReference>
<reference evidence="5" key="1">
    <citation type="submission" date="2019-02" db="EMBL/GenBank/DDBJ databases">
        <authorList>
            <person name="Gruber-Vodicka R. H."/>
            <person name="Seah K. B. B."/>
        </authorList>
    </citation>
    <scope>NUCLEOTIDE SEQUENCE</scope>
    <source>
        <strain evidence="6">BECK_SA2B12</strain>
        <strain evidence="4">BECK_SA2B15</strain>
        <strain evidence="5">BECK_SA2B20</strain>
    </source>
</reference>
<dbReference type="InterPro" id="IPR013766">
    <property type="entry name" value="Thioredoxin_domain"/>
</dbReference>
<dbReference type="PROSITE" id="PS51352">
    <property type="entry name" value="THIOREDOXIN_2"/>
    <property type="match status" value="1"/>
</dbReference>
<dbReference type="InterPro" id="IPR047262">
    <property type="entry name" value="PRX-like1"/>
</dbReference>
<feature type="transmembrane region" description="Helical" evidence="2">
    <location>
        <begin position="336"/>
        <end position="355"/>
    </location>
</feature>
<dbReference type="PANTHER" id="PTHR43640:SF1">
    <property type="entry name" value="THIOREDOXIN-DEPENDENT PEROXIREDOXIN"/>
    <property type="match status" value="1"/>
</dbReference>
<dbReference type="Pfam" id="PF00578">
    <property type="entry name" value="AhpC-TSA"/>
    <property type="match status" value="1"/>
</dbReference>
<evidence type="ECO:0000256" key="2">
    <source>
        <dbReference type="SAM" id="Phobius"/>
    </source>
</evidence>
<feature type="domain" description="Thioredoxin" evidence="3">
    <location>
        <begin position="8"/>
        <end position="163"/>
    </location>
</feature>
<evidence type="ECO:0000259" key="3">
    <source>
        <dbReference type="PROSITE" id="PS51352"/>
    </source>
</evidence>
<proteinExistence type="predicted"/>
<dbReference type="EMBL" id="CAADFI010000039">
    <property type="protein sequence ID" value="VFJ93158.1"/>
    <property type="molecule type" value="Genomic_DNA"/>
</dbReference>
<evidence type="ECO:0000313" key="6">
    <source>
        <dbReference type="EMBL" id="VFK00007.1"/>
    </source>
</evidence>
<dbReference type="GO" id="GO:0016491">
    <property type="term" value="F:oxidoreductase activity"/>
    <property type="evidence" value="ECO:0007669"/>
    <property type="project" value="InterPro"/>
</dbReference>
<dbReference type="SUPFAM" id="SSF52833">
    <property type="entry name" value="Thioredoxin-like"/>
    <property type="match status" value="1"/>
</dbReference>
<keyword evidence="2" id="KW-0812">Transmembrane</keyword>
<protein>
    <submittedName>
        <fullName evidence="5">Peroxiredoxin</fullName>
    </submittedName>
</protein>
<gene>
    <name evidence="4" type="ORF">BECKH772A_GA0070896_1004015</name>
    <name evidence="5" type="ORF">BECKH772B_GA0070898_1003915</name>
    <name evidence="6" type="ORF">BECKH772C_GA0070978_1003815</name>
</gene>
<dbReference type="GO" id="GO:0016209">
    <property type="term" value="F:antioxidant activity"/>
    <property type="evidence" value="ECO:0007669"/>
    <property type="project" value="InterPro"/>
</dbReference>
<name>A0A450UKU7_9GAMM</name>
<keyword evidence="2" id="KW-1133">Transmembrane helix</keyword>
<dbReference type="EMBL" id="CAADFG010000040">
    <property type="protein sequence ID" value="VFJ92201.1"/>
    <property type="molecule type" value="Genomic_DNA"/>
</dbReference>
<evidence type="ECO:0000313" key="5">
    <source>
        <dbReference type="EMBL" id="VFJ93158.1"/>
    </source>
</evidence>
<evidence type="ECO:0000256" key="1">
    <source>
        <dbReference type="SAM" id="MobiDB-lite"/>
    </source>
</evidence>
<dbReference type="InterPro" id="IPR036249">
    <property type="entry name" value="Thioredoxin-like_sf"/>
</dbReference>
<dbReference type="Gene3D" id="3.40.30.10">
    <property type="entry name" value="Glutaredoxin"/>
    <property type="match status" value="1"/>
</dbReference>
<keyword evidence="2" id="KW-0472">Membrane</keyword>